<keyword evidence="6" id="KW-1185">Reference proteome</keyword>
<sequence length="895" mass="100237">MSATDDPLQAALDEAASLMNELEQDVVDVSLTEESADLHPLHDHFLSAPPPPPTVSNTSTTEEITPVMSPSLPQNPTQQMQQPILPQPPQQQSLPPQQMQYMPQQQHLQSQRPLQPVQYPPASTPSTATSTAQRIISADTWKMQTRQFASNIATMAQRGLQQVQEHSNFVPTPSGLHVSSPSHQNHPAATMITPLSHMTNSGTNSHLMNQPMLMTPNRTVAPEPTPVNPEQQQLLLQTHVGDLMQGEKIILFVSNLPHVSDSRGVVSSGVAWCGVVTYYRLLLFPLAPDVSRSTSSGLQSLHPSCLPALTPPRSELLQLPLTCIEKIEKSTMTAQQQMLFLTVTSKLSGYWIRLACPTFMETQKVAESLETYAFPGRRNLGYLFAFECQREAVMQSLVQDEQGQKRVTLEPTPKRFDAVVEYTRLLGSSLHAAWKIWTQCNAQYQLCPSYPNVVVGPSSLDELDVMVRQCAAFRSEYRWPALTWGNSRDGASIWRCAQPKMGLQGNRSSADEYFLQQIMEQAGRINQQAPSLIQWSRTDLQALTGSSDLSNWYPEGQLKLLDLRPRASAMANRTAGYGYENTSYYPGTTLQFCNIGNIHAVRDAYQKISAVALQASDLQWQSAIDDSKWLSSIRLIWAAAWETAFWVHVHRMPVLLHCSHGWDRTSQVAALAQLLLDGHYRTRKGFATLVEKDFHAFGHPFHTRCAHGEGGNEQSVDEGQVSPIFLQFLDGVYQLVRLYPDAFEFTTKYLLELSNHIYSCRFGTFLCDTEREREVAANLRQRTQSVWDALEARPDLCNEKFQDSDGVLLIPLPLLVRSITLWNDRHALHGPKPVLRALPNELEQEMWRRLLCGEAVEGQKFQEEDSPKKVDSAEDEKGGPTDTAILSATSFTIDD</sequence>
<dbReference type="Proteomes" id="UP000198406">
    <property type="component" value="Unassembled WGS sequence"/>
</dbReference>
<dbReference type="AlphaFoldDB" id="A0A1Z5JFW2"/>
<gene>
    <name evidence="5" type="ORF">FisN_15Hh357</name>
</gene>
<feature type="compositionally biased region" description="Basic and acidic residues" evidence="3">
    <location>
        <begin position="860"/>
        <end position="879"/>
    </location>
</feature>
<feature type="binding site" evidence="2">
    <location>
        <begin position="658"/>
        <end position="664"/>
    </location>
    <ligand>
        <name>substrate</name>
    </ligand>
</feature>
<dbReference type="Pfam" id="PF06602">
    <property type="entry name" value="Myotub-related"/>
    <property type="match status" value="1"/>
</dbReference>
<feature type="domain" description="Myotubularin phosphatase" evidence="4">
    <location>
        <begin position="412"/>
        <end position="826"/>
    </location>
</feature>
<dbReference type="InterPro" id="IPR016130">
    <property type="entry name" value="Tyr_Pase_AS"/>
</dbReference>
<feature type="active site" description="Phosphocysteine intermediate" evidence="1">
    <location>
        <position position="658"/>
    </location>
</feature>
<dbReference type="InterPro" id="IPR029021">
    <property type="entry name" value="Prot-tyrosine_phosphatase-like"/>
</dbReference>
<feature type="region of interest" description="Disordered" evidence="3">
    <location>
        <begin position="44"/>
        <end position="97"/>
    </location>
</feature>
<reference evidence="5 6" key="1">
    <citation type="journal article" date="2015" name="Plant Cell">
        <title>Oil accumulation by the oleaginous diatom Fistulifera solaris as revealed by the genome and transcriptome.</title>
        <authorList>
            <person name="Tanaka T."/>
            <person name="Maeda Y."/>
            <person name="Veluchamy A."/>
            <person name="Tanaka M."/>
            <person name="Abida H."/>
            <person name="Marechal E."/>
            <person name="Bowler C."/>
            <person name="Muto M."/>
            <person name="Sunaga Y."/>
            <person name="Tanaka M."/>
            <person name="Yoshino T."/>
            <person name="Taniguchi T."/>
            <person name="Fukuda Y."/>
            <person name="Nemoto M."/>
            <person name="Matsumoto M."/>
            <person name="Wong P.S."/>
            <person name="Aburatani S."/>
            <person name="Fujibuchi W."/>
        </authorList>
    </citation>
    <scope>NUCLEOTIDE SEQUENCE [LARGE SCALE GENOMIC DNA]</scope>
    <source>
        <strain evidence="5 6">JPCC DA0580</strain>
    </source>
</reference>
<dbReference type="GO" id="GO:0016020">
    <property type="term" value="C:membrane"/>
    <property type="evidence" value="ECO:0007669"/>
    <property type="project" value="TreeGrafter"/>
</dbReference>
<evidence type="ECO:0000256" key="2">
    <source>
        <dbReference type="PIRSR" id="PIRSR630564-2"/>
    </source>
</evidence>
<name>A0A1Z5JFW2_FISSO</name>
<dbReference type="EMBL" id="BDSP01000055">
    <property type="protein sequence ID" value="GAX12869.1"/>
    <property type="molecule type" value="Genomic_DNA"/>
</dbReference>
<dbReference type="OrthoDB" id="271628at2759"/>
<feature type="region of interest" description="Disordered" evidence="3">
    <location>
        <begin position="859"/>
        <end position="895"/>
    </location>
</feature>
<evidence type="ECO:0000256" key="1">
    <source>
        <dbReference type="PIRSR" id="PIRSR630564-1"/>
    </source>
</evidence>
<proteinExistence type="predicted"/>
<feature type="binding site" evidence="2">
    <location>
        <begin position="597"/>
        <end position="598"/>
    </location>
    <ligand>
        <name>substrate</name>
    </ligand>
</feature>
<dbReference type="PANTHER" id="PTHR10807">
    <property type="entry name" value="MYOTUBULARIN-RELATED"/>
    <property type="match status" value="1"/>
</dbReference>
<dbReference type="InParanoid" id="A0A1Z5JFW2"/>
<evidence type="ECO:0000313" key="6">
    <source>
        <dbReference type="Proteomes" id="UP000198406"/>
    </source>
</evidence>
<evidence type="ECO:0000259" key="4">
    <source>
        <dbReference type="PROSITE" id="PS51339"/>
    </source>
</evidence>
<protein>
    <submittedName>
        <fullName evidence="5">Phosphohistidine phosphatase</fullName>
    </submittedName>
</protein>
<comment type="caution">
    <text evidence="5">The sequence shown here is derived from an EMBL/GenBank/DDBJ whole genome shotgun (WGS) entry which is preliminary data.</text>
</comment>
<dbReference type="CDD" id="cd14507">
    <property type="entry name" value="PTP-MTM-like"/>
    <property type="match status" value="1"/>
</dbReference>
<feature type="compositionally biased region" description="Low complexity" evidence="3">
    <location>
        <begin position="78"/>
        <end position="97"/>
    </location>
</feature>
<feature type="compositionally biased region" description="Polar residues" evidence="3">
    <location>
        <begin position="884"/>
        <end position="895"/>
    </location>
</feature>
<dbReference type="PANTHER" id="PTHR10807:SF128">
    <property type="entry name" value="PHOSPHATIDYLINOSITOL-3,5-BISPHOSPHATE 3-PHOSPHATASE"/>
    <property type="match status" value="1"/>
</dbReference>
<dbReference type="InterPro" id="IPR010569">
    <property type="entry name" value="Myotubularin-like_Pase_dom"/>
</dbReference>
<organism evidence="5 6">
    <name type="scientific">Fistulifera solaris</name>
    <name type="common">Oleaginous diatom</name>
    <dbReference type="NCBI Taxonomy" id="1519565"/>
    <lineage>
        <taxon>Eukaryota</taxon>
        <taxon>Sar</taxon>
        <taxon>Stramenopiles</taxon>
        <taxon>Ochrophyta</taxon>
        <taxon>Bacillariophyta</taxon>
        <taxon>Bacillariophyceae</taxon>
        <taxon>Bacillariophycidae</taxon>
        <taxon>Naviculales</taxon>
        <taxon>Naviculaceae</taxon>
        <taxon>Fistulifera</taxon>
    </lineage>
</organism>
<dbReference type="InterPro" id="IPR030564">
    <property type="entry name" value="Myotubularin"/>
</dbReference>
<accession>A0A1Z5JFW2</accession>
<evidence type="ECO:0000256" key="3">
    <source>
        <dbReference type="SAM" id="MobiDB-lite"/>
    </source>
</evidence>
<dbReference type="PROSITE" id="PS51339">
    <property type="entry name" value="PPASE_MYOTUBULARIN"/>
    <property type="match status" value="1"/>
</dbReference>
<dbReference type="SUPFAM" id="SSF52799">
    <property type="entry name" value="(Phosphotyrosine protein) phosphatases II"/>
    <property type="match status" value="1"/>
</dbReference>
<dbReference type="GO" id="GO:0004438">
    <property type="term" value="F:phosphatidylinositol-3-phosphate phosphatase activity"/>
    <property type="evidence" value="ECO:0007669"/>
    <property type="project" value="TreeGrafter"/>
</dbReference>
<dbReference type="GO" id="GO:0046856">
    <property type="term" value="P:phosphatidylinositol dephosphorylation"/>
    <property type="evidence" value="ECO:0007669"/>
    <property type="project" value="TreeGrafter"/>
</dbReference>
<evidence type="ECO:0000313" key="5">
    <source>
        <dbReference type="EMBL" id="GAX12869.1"/>
    </source>
</evidence>
<dbReference type="GO" id="GO:0005737">
    <property type="term" value="C:cytoplasm"/>
    <property type="evidence" value="ECO:0007669"/>
    <property type="project" value="TreeGrafter"/>
</dbReference>
<dbReference type="PROSITE" id="PS00383">
    <property type="entry name" value="TYR_PHOSPHATASE_1"/>
    <property type="match status" value="1"/>
</dbReference>